<name>A0ACA9RC38_9GLOM</name>
<gene>
    <name evidence="1" type="ORF">RPERSI_LOCUS18479</name>
</gene>
<organism evidence="1 2">
    <name type="scientific">Racocetra persica</name>
    <dbReference type="NCBI Taxonomy" id="160502"/>
    <lineage>
        <taxon>Eukaryota</taxon>
        <taxon>Fungi</taxon>
        <taxon>Fungi incertae sedis</taxon>
        <taxon>Mucoromycota</taxon>
        <taxon>Glomeromycotina</taxon>
        <taxon>Glomeromycetes</taxon>
        <taxon>Diversisporales</taxon>
        <taxon>Gigasporaceae</taxon>
        <taxon>Racocetra</taxon>
    </lineage>
</organism>
<reference evidence="1" key="1">
    <citation type="submission" date="2021-06" db="EMBL/GenBank/DDBJ databases">
        <authorList>
            <person name="Kallberg Y."/>
            <person name="Tangrot J."/>
            <person name="Rosling A."/>
        </authorList>
    </citation>
    <scope>NUCLEOTIDE SEQUENCE</scope>
    <source>
        <strain evidence="1">MA461A</strain>
    </source>
</reference>
<sequence>VNKRIADAFEAYFGAYYLVCGELPTCIYLDSLMTPLLDLILE</sequence>
<feature type="non-terminal residue" evidence="1">
    <location>
        <position position="42"/>
    </location>
</feature>
<proteinExistence type="predicted"/>
<protein>
    <submittedName>
        <fullName evidence="1">25906_t:CDS:1</fullName>
    </submittedName>
</protein>
<comment type="caution">
    <text evidence="1">The sequence shown here is derived from an EMBL/GenBank/DDBJ whole genome shotgun (WGS) entry which is preliminary data.</text>
</comment>
<dbReference type="EMBL" id="CAJVQC010049035">
    <property type="protein sequence ID" value="CAG8787054.1"/>
    <property type="molecule type" value="Genomic_DNA"/>
</dbReference>
<dbReference type="Proteomes" id="UP000789920">
    <property type="component" value="Unassembled WGS sequence"/>
</dbReference>
<feature type="non-terminal residue" evidence="1">
    <location>
        <position position="1"/>
    </location>
</feature>
<evidence type="ECO:0000313" key="1">
    <source>
        <dbReference type="EMBL" id="CAG8787054.1"/>
    </source>
</evidence>
<accession>A0ACA9RC38</accession>
<keyword evidence="2" id="KW-1185">Reference proteome</keyword>
<evidence type="ECO:0000313" key="2">
    <source>
        <dbReference type="Proteomes" id="UP000789920"/>
    </source>
</evidence>